<evidence type="ECO:0000313" key="1">
    <source>
        <dbReference type="EMBL" id="AWM34435.1"/>
    </source>
</evidence>
<sequence length="904" mass="102134">MFKDFLCESDANGADGYVRGRLVIELKGDHEDWLAGFYQALHYGRYSSREAEPLGYTHVVVLAFGFIGLWRITEIPDFAKRLANQTPPLEAPNAAGVANARQTKDKSQQREILDKAQFLFKEPRPQDVEVGKGANVNAHLFAQCMRQLRDNPNEVGRAAITLNNFMLVIEAMEAYFPRPLDAVHAFYDIVNFWDAMSHVSQRESEPGALTVVGGRKKSLQSEPVQVAVDKQLLFQSFIERHYVATNEGSGITTDDYFARFDEVMARIVPEYVKQHGIFFTDLRLARFALWFTDTYFDAGLTDNYVVLDPAGGSGNLVSSWRKHIQHKIVAELQPDLLRIIDRRFRADEEEAMRGFTIVPRVAENRGLNFLDQPATDYYQHLLDALAPEGRTLDKPFAFLLNPPYKNTDERQDVRDANEATYAIDPDILEMTGPDAGNERYLGFLGQITRLALAQVAQYPDFQPVLLVFTPTSWLIPRPTYAAFRARFDQHWQYETGFLTTSNEFFKLNGKWPVAYTIWKWRGGTEAHEGARNTITVRDLTGLKKQDLDKAFSMAGEEDALLSDFVTAASVVTLGSERHDIRVLLPELENGNRSGRQTRYDFSRKKKSDEVGRVVSGFPIADKANHFELSRKCGDVAGMFVGFMDNLTPVRVKQDPLGRMSNQPDRVWFYLDTRVIGLNISKIFNGPPDNRGYCAYDLASARACFTWFGVTKALNNNYPTWFNQYSLWAPDFTRAPAVEAEFYRLCFAFGLAQNRCVVTRFEVDNPVPGAPAVFVDNPLVPGYAAGFWEQVLAPEFVGQPATDAATQLVAAVRAVYGHWATAVCGGQTLPAPELHGEAYFKFFAADAARLTPRAGLVQIRAYATRNTGEAWYPELHRRLARLAELREAVKGEIYRLLVQELRYFS</sequence>
<organism evidence="1 2">
    <name type="scientific">Hymenobacter nivis</name>
    <dbReference type="NCBI Taxonomy" id="1850093"/>
    <lineage>
        <taxon>Bacteria</taxon>
        <taxon>Pseudomonadati</taxon>
        <taxon>Bacteroidota</taxon>
        <taxon>Cytophagia</taxon>
        <taxon>Cytophagales</taxon>
        <taxon>Hymenobacteraceae</taxon>
        <taxon>Hymenobacter</taxon>
    </lineage>
</organism>
<gene>
    <name evidence="1" type="ORF">DDQ68_17575</name>
</gene>
<dbReference type="InterPro" id="IPR029063">
    <property type="entry name" value="SAM-dependent_MTases_sf"/>
</dbReference>
<dbReference type="Gene3D" id="3.40.50.150">
    <property type="entry name" value="Vaccinia Virus protein VP39"/>
    <property type="match status" value="1"/>
</dbReference>
<dbReference type="EMBL" id="CP029145">
    <property type="protein sequence ID" value="AWM34435.1"/>
    <property type="molecule type" value="Genomic_DNA"/>
</dbReference>
<keyword evidence="2" id="KW-1185">Reference proteome</keyword>
<dbReference type="RefSeq" id="WP_109657470.1">
    <property type="nucleotide sequence ID" value="NZ_CP029145.1"/>
</dbReference>
<dbReference type="OrthoDB" id="9788159at2"/>
<evidence type="ECO:0000313" key="2">
    <source>
        <dbReference type="Proteomes" id="UP000245999"/>
    </source>
</evidence>
<proteinExistence type="predicted"/>
<dbReference type="AlphaFoldDB" id="A0A2Z3GTR7"/>
<dbReference type="Proteomes" id="UP000245999">
    <property type="component" value="Chromosome"/>
</dbReference>
<protein>
    <submittedName>
        <fullName evidence="1">Uncharacterized protein</fullName>
    </submittedName>
</protein>
<name>A0A2Z3GTR7_9BACT</name>
<dbReference type="KEGG" id="hnv:DDQ68_17575"/>
<dbReference type="SUPFAM" id="SSF53335">
    <property type="entry name" value="S-adenosyl-L-methionine-dependent methyltransferases"/>
    <property type="match status" value="1"/>
</dbReference>
<reference evidence="2" key="1">
    <citation type="submission" date="2018-04" db="EMBL/GenBank/DDBJ databases">
        <title>Complete genome of Antarctic heterotrophic bacterium Hymenobacter nivis.</title>
        <authorList>
            <person name="Terashima M."/>
        </authorList>
    </citation>
    <scope>NUCLEOTIDE SEQUENCE [LARGE SCALE GENOMIC DNA]</scope>
    <source>
        <strain evidence="2">NBRC 111535</strain>
    </source>
</reference>
<accession>A0A2Z3GTR7</accession>